<name>A0A017HN64_9RHOB</name>
<keyword evidence="8" id="KW-1185">Reference proteome</keyword>
<organism evidence="7 8">
    <name type="scientific">Rubellimicrobium mesophilum DSM 19309</name>
    <dbReference type="NCBI Taxonomy" id="442562"/>
    <lineage>
        <taxon>Bacteria</taxon>
        <taxon>Pseudomonadati</taxon>
        <taxon>Pseudomonadota</taxon>
        <taxon>Alphaproteobacteria</taxon>
        <taxon>Rhodobacterales</taxon>
        <taxon>Roseobacteraceae</taxon>
        <taxon>Rubellimicrobium</taxon>
    </lineage>
</organism>
<evidence type="ECO:0000313" key="7">
    <source>
        <dbReference type="EMBL" id="EYD75563.1"/>
    </source>
</evidence>
<dbReference type="Pfam" id="PF02653">
    <property type="entry name" value="BPD_transp_2"/>
    <property type="match status" value="1"/>
</dbReference>
<dbReference type="GO" id="GO:0005886">
    <property type="term" value="C:plasma membrane"/>
    <property type="evidence" value="ECO:0007669"/>
    <property type="project" value="UniProtKB-SubCell"/>
</dbReference>
<dbReference type="PATRIC" id="fig|442562.3.peg.2863"/>
<reference evidence="7 8" key="1">
    <citation type="submission" date="2013-02" db="EMBL/GenBank/DDBJ databases">
        <authorList>
            <person name="Fiebig A."/>
            <person name="Goeker M."/>
            <person name="Klenk H.-P.P."/>
        </authorList>
    </citation>
    <scope>NUCLEOTIDE SEQUENCE [LARGE SCALE GENOMIC DNA]</scope>
    <source>
        <strain evidence="7 8">DSM 19309</strain>
    </source>
</reference>
<evidence type="ECO:0000256" key="5">
    <source>
        <dbReference type="ARBA" id="ARBA00023136"/>
    </source>
</evidence>
<dbReference type="InterPro" id="IPR001851">
    <property type="entry name" value="ABC_transp_permease"/>
</dbReference>
<evidence type="ECO:0000256" key="3">
    <source>
        <dbReference type="ARBA" id="ARBA00022692"/>
    </source>
</evidence>
<feature type="transmembrane region" description="Helical" evidence="6">
    <location>
        <begin position="311"/>
        <end position="327"/>
    </location>
</feature>
<keyword evidence="2" id="KW-1003">Cell membrane</keyword>
<keyword evidence="5 6" id="KW-0472">Membrane</keyword>
<comment type="caution">
    <text evidence="7">The sequence shown here is derived from an EMBL/GenBank/DDBJ whole genome shotgun (WGS) entry which is preliminary data.</text>
</comment>
<feature type="transmembrane region" description="Helical" evidence="6">
    <location>
        <begin position="83"/>
        <end position="102"/>
    </location>
</feature>
<feature type="transmembrane region" description="Helical" evidence="6">
    <location>
        <begin position="28"/>
        <end position="46"/>
    </location>
</feature>
<dbReference type="CDD" id="cd06579">
    <property type="entry name" value="TM_PBP1_transp_AraH_like"/>
    <property type="match status" value="1"/>
</dbReference>
<dbReference type="Proteomes" id="UP000019666">
    <property type="component" value="Unassembled WGS sequence"/>
</dbReference>
<dbReference type="GO" id="GO:0022857">
    <property type="term" value="F:transmembrane transporter activity"/>
    <property type="evidence" value="ECO:0007669"/>
    <property type="project" value="InterPro"/>
</dbReference>
<feature type="transmembrane region" description="Helical" evidence="6">
    <location>
        <begin position="180"/>
        <end position="201"/>
    </location>
</feature>
<evidence type="ECO:0000256" key="2">
    <source>
        <dbReference type="ARBA" id="ARBA00022475"/>
    </source>
</evidence>
<dbReference type="EMBL" id="AOSK01000075">
    <property type="protein sequence ID" value="EYD75563.1"/>
    <property type="molecule type" value="Genomic_DNA"/>
</dbReference>
<comment type="subcellular location">
    <subcellularLocation>
        <location evidence="1">Cell membrane</location>
        <topology evidence="1">Multi-pass membrane protein</topology>
    </subcellularLocation>
</comment>
<dbReference type="AlphaFoldDB" id="A0A017HN64"/>
<evidence type="ECO:0000256" key="4">
    <source>
        <dbReference type="ARBA" id="ARBA00022989"/>
    </source>
</evidence>
<dbReference type="HOGENOM" id="CLU_028880_0_0_5"/>
<evidence type="ECO:0000313" key="8">
    <source>
        <dbReference type="Proteomes" id="UP000019666"/>
    </source>
</evidence>
<feature type="transmembrane region" description="Helical" evidence="6">
    <location>
        <begin position="140"/>
        <end position="159"/>
    </location>
</feature>
<evidence type="ECO:0000256" key="1">
    <source>
        <dbReference type="ARBA" id="ARBA00004651"/>
    </source>
</evidence>
<dbReference type="OrthoDB" id="6384190at2"/>
<feature type="transmembrane region" description="Helical" evidence="6">
    <location>
        <begin position="271"/>
        <end position="299"/>
    </location>
</feature>
<dbReference type="STRING" id="442562.Rumeso_02909"/>
<sequence>MTTSASTEGLDSRQSRGLGRLLLDRPELMILVALLIMIVVFATMRPDAFLSAINIRNMAMEAGMMMFLATGMTYVIVTAGIDLSVGAVLVFSGVCSVLVMRLIGVDSPLAPWIGLVVAVLAGVAWGALNGVLIARANLSPLIVTLATMGIALGASRLLVGGVDITGVPSSLVNTIGVGRIWGIPVIFLLSLAFAGLMGIVLHRTRFGLHTFAVGSNPQGAERAGIDVARHLTRIYMISGLCAGIAGYLTLSRFASTTIAGHAMDNLKAITAVVLGGASLFGGSGTLVGTGIGVLIPVVLASGLVIVGLPSFWQEVAVGIVLLAAVMIDQWRRTRRSR</sequence>
<feature type="transmembrane region" description="Helical" evidence="6">
    <location>
        <begin position="109"/>
        <end position="128"/>
    </location>
</feature>
<dbReference type="PANTHER" id="PTHR32196">
    <property type="entry name" value="ABC TRANSPORTER PERMEASE PROTEIN YPHD-RELATED-RELATED"/>
    <property type="match status" value="1"/>
</dbReference>
<proteinExistence type="predicted"/>
<protein>
    <submittedName>
        <fullName evidence="7">Ribose ABC transport system, permease protein RbsC</fullName>
    </submittedName>
</protein>
<evidence type="ECO:0000256" key="6">
    <source>
        <dbReference type="SAM" id="Phobius"/>
    </source>
</evidence>
<keyword evidence="4 6" id="KW-1133">Transmembrane helix</keyword>
<accession>A0A017HN64</accession>
<gene>
    <name evidence="7" type="ORF">Rumeso_02909</name>
</gene>
<dbReference type="RefSeq" id="WP_037278263.1">
    <property type="nucleotide sequence ID" value="NZ_KK088554.1"/>
</dbReference>
<feature type="transmembrane region" description="Helical" evidence="6">
    <location>
        <begin position="58"/>
        <end position="77"/>
    </location>
</feature>
<keyword evidence="3 6" id="KW-0812">Transmembrane</keyword>
<dbReference type="PANTHER" id="PTHR32196:SF72">
    <property type="entry name" value="RIBOSE IMPORT PERMEASE PROTEIN RBSC"/>
    <property type="match status" value="1"/>
</dbReference>